<dbReference type="InterPro" id="IPR008937">
    <property type="entry name" value="Ras-like_GEF"/>
</dbReference>
<proteinExistence type="predicted"/>
<dbReference type="AlphaFoldDB" id="A0A9J7LLE7"/>
<dbReference type="CDD" id="cd00155">
    <property type="entry name" value="RasGEF"/>
    <property type="match status" value="1"/>
</dbReference>
<evidence type="ECO:0000313" key="7">
    <source>
        <dbReference type="RefSeq" id="XP_035685018.1"/>
    </source>
</evidence>
<feature type="compositionally biased region" description="Polar residues" evidence="3">
    <location>
        <begin position="343"/>
        <end position="353"/>
    </location>
</feature>
<dbReference type="PANTHER" id="PTHR23113">
    <property type="entry name" value="GUANINE NUCLEOTIDE EXCHANGE FACTOR"/>
    <property type="match status" value="1"/>
</dbReference>
<sequence>MDCQLPHLPLHYDDSPDSPPDRLANGYHSDDPDHGRSSPERYLKVSDVHSSHSADSLSQRDSGTRWTLPRLKSYDAVVFDALKVSPEEFASQISLLDLPVFKAISPEELLSCAWNTKEKVRHCPNVVNMTRRFNHVSFWVVREILTAQTLKIRGETLSHFIKIAKKLFELNNIHSTMSVVSGLRSAPIFRLTKTWALLSRRDKAVFERLAEVLTEDENRQRLRDYMEDIRLPCIPYLGMYLTDLTYINAAHPHSGGLESEQRRTQMNNICRIISEYQQSSYDHLPVLGHVQNYLRSVHYIEELEKFVEDDNYKLSLKIEPGNSRLQRVARDDLSVNGKAALTQKASSPCTPTSAPRFVPTHRKSRSLGTKRKQERRKLTPDHWLPWQPSLVRTGSGDVSFLCHTVQAEANSPPPPTGANGSRHLLDDSVLEESPGASMEGSVNGISLAPPRRVVRPVSPPLHVRPRRLRPPRPRSQSCGGSPLLPPSPGTPPEDDPPPVAGYLFPRTARRLTSPCLWCLPAIGFPYHHGGSSEGSEVSDEQEVFNPDSPYCESPESDSPRDVAASQFPIQGFLRRKTILKNGSKPRVAPWTRYWVALWGTSLIYYAAKSLRGQDRHHFKSTPGKIVSVVGWMVIRGDNPVQPDVFLLTDSDKGNTYKFQAGSQLNAHLWSQHLGEATKGGQKQGPTNLMSFE</sequence>
<accession>A0A9J7LLE7</accession>
<feature type="domain" description="PH" evidence="4">
    <location>
        <begin position="566"/>
        <end position="678"/>
    </location>
</feature>
<dbReference type="Pfam" id="PF00169">
    <property type="entry name" value="PH"/>
    <property type="match status" value="1"/>
</dbReference>
<dbReference type="OrthoDB" id="10254377at2759"/>
<evidence type="ECO:0000256" key="1">
    <source>
        <dbReference type="ARBA" id="ARBA00022658"/>
    </source>
</evidence>
<dbReference type="Gene3D" id="2.30.29.30">
    <property type="entry name" value="Pleckstrin-homology domain (PH domain)/Phosphotyrosine-binding domain (PTB)"/>
    <property type="match status" value="1"/>
</dbReference>
<dbReference type="SMART" id="SM00233">
    <property type="entry name" value="PH"/>
    <property type="match status" value="1"/>
</dbReference>
<dbReference type="CDD" id="cd13310">
    <property type="entry name" value="PH_RalGPS1_2"/>
    <property type="match status" value="1"/>
</dbReference>
<dbReference type="InterPro" id="IPR036964">
    <property type="entry name" value="RASGEF_cat_dom_sf"/>
</dbReference>
<dbReference type="PROSITE" id="PS50003">
    <property type="entry name" value="PH_DOMAIN"/>
    <property type="match status" value="1"/>
</dbReference>
<feature type="compositionally biased region" description="Basic and acidic residues" evidence="3">
    <location>
        <begin position="28"/>
        <end position="45"/>
    </location>
</feature>
<dbReference type="InterPro" id="IPR011993">
    <property type="entry name" value="PH-like_dom_sf"/>
</dbReference>
<keyword evidence="1 2" id="KW-0344">Guanine-nucleotide releasing factor</keyword>
<name>A0A9J7LLE7_BRAFL</name>
<feature type="region of interest" description="Disordered" evidence="3">
    <location>
        <begin position="530"/>
        <end position="562"/>
    </location>
</feature>
<protein>
    <submittedName>
        <fullName evidence="7">Ras-specific guanine nucleotide-releasing factor RalGPS2-like isoform X1</fullName>
    </submittedName>
</protein>
<dbReference type="SUPFAM" id="SSF48366">
    <property type="entry name" value="Ras GEF"/>
    <property type="match status" value="1"/>
</dbReference>
<dbReference type="GO" id="GO:0005085">
    <property type="term" value="F:guanyl-nucleotide exchange factor activity"/>
    <property type="evidence" value="ECO:0000318"/>
    <property type="project" value="GO_Central"/>
</dbReference>
<dbReference type="SUPFAM" id="SSF50729">
    <property type="entry name" value="PH domain-like"/>
    <property type="match status" value="1"/>
</dbReference>
<dbReference type="SMART" id="SM00147">
    <property type="entry name" value="RasGEF"/>
    <property type="match status" value="1"/>
</dbReference>
<dbReference type="GO" id="GO:0005886">
    <property type="term" value="C:plasma membrane"/>
    <property type="evidence" value="ECO:0000318"/>
    <property type="project" value="GO_Central"/>
</dbReference>
<reference evidence="7" key="2">
    <citation type="submission" date="2025-08" db="UniProtKB">
        <authorList>
            <consortium name="RefSeq"/>
        </authorList>
    </citation>
    <scope>IDENTIFICATION</scope>
    <source>
        <strain evidence="7">S238N-H82</strain>
        <tissue evidence="7">Testes</tissue>
    </source>
</reference>
<dbReference type="InterPro" id="IPR001849">
    <property type="entry name" value="PH_domain"/>
</dbReference>
<dbReference type="PANTHER" id="PTHR23113:SF368">
    <property type="entry name" value="CELL DIVISION CONTROL PROTEIN 25"/>
    <property type="match status" value="1"/>
</dbReference>
<feature type="region of interest" description="Disordered" evidence="3">
    <location>
        <begin position="340"/>
        <end position="381"/>
    </location>
</feature>
<feature type="region of interest" description="Disordered" evidence="3">
    <location>
        <begin position="432"/>
        <end position="501"/>
    </location>
</feature>
<dbReference type="Pfam" id="PF00617">
    <property type="entry name" value="RasGEF"/>
    <property type="match status" value="1"/>
</dbReference>
<feature type="compositionally biased region" description="Basic residues" evidence="3">
    <location>
        <begin position="463"/>
        <end position="472"/>
    </location>
</feature>
<dbReference type="GeneID" id="118421677"/>
<dbReference type="PROSITE" id="PS50009">
    <property type="entry name" value="RASGEF_CAT"/>
    <property type="match status" value="1"/>
</dbReference>
<dbReference type="GO" id="GO:0007265">
    <property type="term" value="P:Ras protein signal transduction"/>
    <property type="evidence" value="ECO:0000318"/>
    <property type="project" value="GO_Central"/>
</dbReference>
<dbReference type="InterPro" id="IPR001895">
    <property type="entry name" value="RASGEF_cat_dom"/>
</dbReference>
<dbReference type="Proteomes" id="UP000001554">
    <property type="component" value="Chromosome 8"/>
</dbReference>
<gene>
    <name evidence="7" type="primary">LOC118421677</name>
</gene>
<dbReference type="Gene3D" id="1.10.840.10">
    <property type="entry name" value="Ras guanine-nucleotide exchange factors catalytic domain"/>
    <property type="match status" value="1"/>
</dbReference>
<dbReference type="KEGG" id="bfo:118421677"/>
<dbReference type="RefSeq" id="XP_035685018.1">
    <property type="nucleotide sequence ID" value="XM_035829125.1"/>
</dbReference>
<keyword evidence="6" id="KW-1185">Reference proteome</keyword>
<feature type="compositionally biased region" description="Basic residues" evidence="3">
    <location>
        <begin position="359"/>
        <end position="375"/>
    </location>
</feature>
<evidence type="ECO:0000259" key="4">
    <source>
        <dbReference type="PROSITE" id="PS50003"/>
    </source>
</evidence>
<evidence type="ECO:0000256" key="3">
    <source>
        <dbReference type="SAM" id="MobiDB-lite"/>
    </source>
</evidence>
<evidence type="ECO:0000256" key="2">
    <source>
        <dbReference type="PROSITE-ProRule" id="PRU00168"/>
    </source>
</evidence>
<dbReference type="OMA" id="XSAESED"/>
<feature type="domain" description="Ras-GEF" evidence="5">
    <location>
        <begin position="85"/>
        <end position="321"/>
    </location>
</feature>
<evidence type="ECO:0000313" key="6">
    <source>
        <dbReference type="Proteomes" id="UP000001554"/>
    </source>
</evidence>
<feature type="region of interest" description="Disordered" evidence="3">
    <location>
        <begin position="1"/>
        <end position="45"/>
    </location>
</feature>
<organism evidence="6 7">
    <name type="scientific">Branchiostoma floridae</name>
    <name type="common">Florida lancelet</name>
    <name type="synonym">Amphioxus</name>
    <dbReference type="NCBI Taxonomy" id="7739"/>
    <lineage>
        <taxon>Eukaryota</taxon>
        <taxon>Metazoa</taxon>
        <taxon>Chordata</taxon>
        <taxon>Cephalochordata</taxon>
        <taxon>Leptocardii</taxon>
        <taxon>Amphioxiformes</taxon>
        <taxon>Branchiostomatidae</taxon>
        <taxon>Branchiostoma</taxon>
    </lineage>
</organism>
<reference evidence="6" key="1">
    <citation type="journal article" date="2020" name="Nat. Ecol. Evol.">
        <title>Deeply conserved synteny resolves early events in vertebrate evolution.</title>
        <authorList>
            <person name="Simakov O."/>
            <person name="Marletaz F."/>
            <person name="Yue J.X."/>
            <person name="O'Connell B."/>
            <person name="Jenkins J."/>
            <person name="Brandt A."/>
            <person name="Calef R."/>
            <person name="Tung C.H."/>
            <person name="Huang T.K."/>
            <person name="Schmutz J."/>
            <person name="Satoh N."/>
            <person name="Yu J.K."/>
            <person name="Putnam N.H."/>
            <person name="Green R.E."/>
            <person name="Rokhsar D.S."/>
        </authorList>
    </citation>
    <scope>NUCLEOTIDE SEQUENCE [LARGE SCALE GENOMIC DNA]</scope>
    <source>
        <strain evidence="6">S238N-H82</strain>
    </source>
</reference>
<evidence type="ECO:0000259" key="5">
    <source>
        <dbReference type="PROSITE" id="PS50009"/>
    </source>
</evidence>
<dbReference type="InterPro" id="IPR023578">
    <property type="entry name" value="Ras_GEF_dom_sf"/>
</dbReference>